<proteinExistence type="inferred from homology"/>
<dbReference type="GO" id="GO:0005634">
    <property type="term" value="C:nucleus"/>
    <property type="evidence" value="ECO:0007669"/>
    <property type="project" value="UniProtKB-SubCell"/>
</dbReference>
<evidence type="ECO:0000313" key="11">
    <source>
        <dbReference type="Proteomes" id="UP000612055"/>
    </source>
</evidence>
<dbReference type="UniPathway" id="UPA00988"/>
<keyword evidence="8" id="KW-0539">Nucleus</keyword>
<evidence type="ECO:0000256" key="8">
    <source>
        <dbReference type="ARBA" id="ARBA00023242"/>
    </source>
</evidence>
<name>A0A836BRN4_9CHLO</name>
<feature type="compositionally biased region" description="Low complexity" evidence="9">
    <location>
        <begin position="249"/>
        <end position="258"/>
    </location>
</feature>
<comment type="pathway">
    <text evidence="3">tRNA modification; 5-methoxycarbonylmethyl-2-thiouridine-tRNA biosynthesis.</text>
</comment>
<dbReference type="GO" id="GO:0000049">
    <property type="term" value="F:tRNA binding"/>
    <property type="evidence" value="ECO:0007669"/>
    <property type="project" value="TreeGrafter"/>
</dbReference>
<dbReference type="OrthoDB" id="543649at2759"/>
<feature type="region of interest" description="Disordered" evidence="9">
    <location>
        <begin position="234"/>
        <end position="269"/>
    </location>
</feature>
<evidence type="ECO:0000256" key="5">
    <source>
        <dbReference type="ARBA" id="ARBA00020264"/>
    </source>
</evidence>
<evidence type="ECO:0000256" key="3">
    <source>
        <dbReference type="ARBA" id="ARBA00005043"/>
    </source>
</evidence>
<evidence type="ECO:0000256" key="7">
    <source>
        <dbReference type="ARBA" id="ARBA00022694"/>
    </source>
</evidence>
<keyword evidence="6" id="KW-0963">Cytoplasm</keyword>
<evidence type="ECO:0000313" key="10">
    <source>
        <dbReference type="EMBL" id="KAG2484813.1"/>
    </source>
</evidence>
<accession>A0A836BRN4</accession>
<dbReference type="Proteomes" id="UP000612055">
    <property type="component" value="Unassembled WGS sequence"/>
</dbReference>
<keyword evidence="11" id="KW-1185">Reference proteome</keyword>
<evidence type="ECO:0000256" key="1">
    <source>
        <dbReference type="ARBA" id="ARBA00004123"/>
    </source>
</evidence>
<dbReference type="PANTHER" id="PTHR15641">
    <property type="entry name" value="ELONGATOR COMPLEX PROTEIN 5"/>
    <property type="match status" value="1"/>
</dbReference>
<organism evidence="10 11">
    <name type="scientific">Edaphochlamys debaryana</name>
    <dbReference type="NCBI Taxonomy" id="47281"/>
    <lineage>
        <taxon>Eukaryota</taxon>
        <taxon>Viridiplantae</taxon>
        <taxon>Chlorophyta</taxon>
        <taxon>core chlorophytes</taxon>
        <taxon>Chlorophyceae</taxon>
        <taxon>CS clade</taxon>
        <taxon>Chlamydomonadales</taxon>
        <taxon>Chlamydomonadales incertae sedis</taxon>
        <taxon>Edaphochlamys</taxon>
    </lineage>
</organism>
<dbReference type="GO" id="GO:0002098">
    <property type="term" value="P:tRNA wobble uridine modification"/>
    <property type="evidence" value="ECO:0007669"/>
    <property type="project" value="InterPro"/>
</dbReference>
<protein>
    <recommendedName>
        <fullName evidence="5">Elongator complex protein 5</fullName>
    </recommendedName>
</protein>
<dbReference type="GO" id="GO:0005829">
    <property type="term" value="C:cytosol"/>
    <property type="evidence" value="ECO:0007669"/>
    <property type="project" value="TreeGrafter"/>
</dbReference>
<dbReference type="GO" id="GO:0033588">
    <property type="term" value="C:elongator holoenzyme complex"/>
    <property type="evidence" value="ECO:0007669"/>
    <property type="project" value="InterPro"/>
</dbReference>
<evidence type="ECO:0000256" key="9">
    <source>
        <dbReference type="SAM" id="MobiDB-lite"/>
    </source>
</evidence>
<sequence>MHTDLHPPSALFGLRRLASCTLDLAPMSALQLQLAQRAVAAGAAAAGPGGGAAAGGEAAAAAQQIAGQIVCRTKRRTGRLKASSELFAVCLDDSSPAGAPGPGPGPGPLRFFPTPPALDASDPRALLQLSRPSAGPAGPAGAEAAGPAGAAAAAGGAAAGAGAAMGGGAGAGGVAGPEELARAVGSSMRLTLTEEERRAKQAVVLPYQHQGHARGATAAAYAAGDHEAYLPPAAGGRGPGAGRGGAGSGAAAAAVAGAGREGGGTADAPLGHILYVRDSASEADSDQDLDEDLDI</sequence>
<comment type="subcellular location">
    <subcellularLocation>
        <location evidence="2">Cytoplasm</location>
    </subcellularLocation>
    <subcellularLocation>
        <location evidence="1">Nucleus</location>
    </subcellularLocation>
</comment>
<evidence type="ECO:0000256" key="2">
    <source>
        <dbReference type="ARBA" id="ARBA00004496"/>
    </source>
</evidence>
<gene>
    <name evidence="10" type="ORF">HYH03_016464</name>
</gene>
<evidence type="ECO:0000256" key="6">
    <source>
        <dbReference type="ARBA" id="ARBA00022490"/>
    </source>
</evidence>
<dbReference type="EMBL" id="JAEHOE010000142">
    <property type="protein sequence ID" value="KAG2484813.1"/>
    <property type="molecule type" value="Genomic_DNA"/>
</dbReference>
<feature type="compositionally biased region" description="Gly residues" evidence="9">
    <location>
        <begin position="235"/>
        <end position="248"/>
    </location>
</feature>
<dbReference type="PANTHER" id="PTHR15641:SF1">
    <property type="entry name" value="ELONGATOR COMPLEX PROTEIN 5"/>
    <property type="match status" value="1"/>
</dbReference>
<dbReference type="InterPro" id="IPR019519">
    <property type="entry name" value="Elp5"/>
</dbReference>
<keyword evidence="7" id="KW-0819">tRNA processing</keyword>
<reference evidence="10" key="1">
    <citation type="journal article" date="2020" name="bioRxiv">
        <title>Comparative genomics of Chlamydomonas.</title>
        <authorList>
            <person name="Craig R.J."/>
            <person name="Hasan A.R."/>
            <person name="Ness R.W."/>
            <person name="Keightley P.D."/>
        </authorList>
    </citation>
    <scope>NUCLEOTIDE SEQUENCE</scope>
    <source>
        <strain evidence="10">CCAP 11/70</strain>
    </source>
</reference>
<feature type="region of interest" description="Disordered" evidence="9">
    <location>
        <begin position="97"/>
        <end position="121"/>
    </location>
</feature>
<comment type="caution">
    <text evidence="10">The sequence shown here is derived from an EMBL/GenBank/DDBJ whole genome shotgun (WGS) entry which is preliminary data.</text>
</comment>
<comment type="similarity">
    <text evidence="4">Belongs to the ELP5 family.</text>
</comment>
<evidence type="ECO:0000256" key="4">
    <source>
        <dbReference type="ARBA" id="ARBA00009567"/>
    </source>
</evidence>
<dbReference type="AlphaFoldDB" id="A0A836BRN4"/>